<name>A0ABV0IS30_9NEIS</name>
<reference evidence="2 3" key="1">
    <citation type="submission" date="2024-05" db="EMBL/GenBank/DDBJ databases">
        <authorList>
            <person name="De Oliveira J.P."/>
            <person name="Noriler S.A."/>
            <person name="De Oliveira A.G."/>
            <person name="Sipoli D.S."/>
        </authorList>
    </citation>
    <scope>NUCLEOTIDE SEQUENCE [LARGE SCALE GENOMIC DNA]</scope>
    <source>
        <strain evidence="2 3">LABIM192</strain>
    </source>
</reference>
<dbReference type="RefSeq" id="WP_347949789.1">
    <property type="nucleotide sequence ID" value="NZ_JBDXMI010000001.1"/>
</dbReference>
<evidence type="ECO:0000256" key="1">
    <source>
        <dbReference type="SAM" id="SignalP"/>
    </source>
</evidence>
<dbReference type="Proteomes" id="UP001462502">
    <property type="component" value="Unassembled WGS sequence"/>
</dbReference>
<gene>
    <name evidence="2" type="ORF">ABI908_07860</name>
</gene>
<proteinExistence type="predicted"/>
<sequence>MKRTLLAAALLAAALPASAWVPLASQWRMLSQAMAQSLNW</sequence>
<comment type="caution">
    <text evidence="2">The sequence shown here is derived from an EMBL/GenBank/DDBJ whole genome shotgun (WGS) entry which is preliminary data.</text>
</comment>
<protein>
    <submittedName>
        <fullName evidence="2">Uncharacterized protein</fullName>
    </submittedName>
</protein>
<keyword evidence="3" id="KW-1185">Reference proteome</keyword>
<accession>A0ABV0IS30</accession>
<evidence type="ECO:0000313" key="2">
    <source>
        <dbReference type="EMBL" id="MEO9384035.1"/>
    </source>
</evidence>
<organism evidence="2 3">
    <name type="scientific">Chromobacterium phragmitis</name>
    <dbReference type="NCBI Taxonomy" id="2202141"/>
    <lineage>
        <taxon>Bacteria</taxon>
        <taxon>Pseudomonadati</taxon>
        <taxon>Pseudomonadota</taxon>
        <taxon>Betaproteobacteria</taxon>
        <taxon>Neisseriales</taxon>
        <taxon>Chromobacteriaceae</taxon>
        <taxon>Chromobacterium</taxon>
    </lineage>
</organism>
<evidence type="ECO:0000313" key="3">
    <source>
        <dbReference type="Proteomes" id="UP001462502"/>
    </source>
</evidence>
<feature type="signal peptide" evidence="1">
    <location>
        <begin position="1"/>
        <end position="19"/>
    </location>
</feature>
<dbReference type="EMBL" id="JBDXMI010000001">
    <property type="protein sequence ID" value="MEO9384035.1"/>
    <property type="molecule type" value="Genomic_DNA"/>
</dbReference>
<feature type="chain" id="PRO_5045846150" evidence="1">
    <location>
        <begin position="20"/>
        <end position="40"/>
    </location>
</feature>
<keyword evidence="1" id="KW-0732">Signal</keyword>